<evidence type="ECO:0000313" key="1">
    <source>
        <dbReference type="EMBL" id="SMO50671.1"/>
    </source>
</evidence>
<sequence>MRKVSEYKIEQYLRYPQTLSDEERTFISEEIKNSAEASKIYRFLKEYYEELDAIKSEKESVIPLEFKRQKQNPGVGSPVVLAAMSENSEKASLVTKATLVSERPKTVVRVLENKMDDTLQFHVHGEEPGTTERVIVSFQNPKLDLVTDEEGKLKQVRELSDIQWEEVSAVLRIPVFRFNMNKVNHGKLYSLRDVGGSEVKINQTKEEVTFVVKDQESSLSRILMVNKKSDEVILNRIDPEGTSFSFRGRMEAIFYFYK</sequence>
<accession>A0A521BVM9</accession>
<name>A0A521BVM9_9BACT</name>
<dbReference type="Proteomes" id="UP000317557">
    <property type="component" value="Unassembled WGS sequence"/>
</dbReference>
<gene>
    <name evidence="1" type="ORF">SAMN06265219_10395</name>
</gene>
<dbReference type="AlphaFoldDB" id="A0A521BVM9"/>
<dbReference type="EMBL" id="FXTP01000003">
    <property type="protein sequence ID" value="SMO50671.1"/>
    <property type="molecule type" value="Genomic_DNA"/>
</dbReference>
<dbReference type="RefSeq" id="WP_142453521.1">
    <property type="nucleotide sequence ID" value="NZ_FXTP01000003.1"/>
</dbReference>
<keyword evidence="2" id="KW-1185">Reference proteome</keyword>
<proteinExistence type="predicted"/>
<reference evidence="1 2" key="1">
    <citation type="submission" date="2017-05" db="EMBL/GenBank/DDBJ databases">
        <authorList>
            <person name="Varghese N."/>
            <person name="Submissions S."/>
        </authorList>
    </citation>
    <scope>NUCLEOTIDE SEQUENCE [LARGE SCALE GENOMIC DNA]</scope>
    <source>
        <strain evidence="1 2">DSM 21985</strain>
    </source>
</reference>
<organism evidence="1 2">
    <name type="scientific">Gracilimonas mengyeensis</name>
    <dbReference type="NCBI Taxonomy" id="1302730"/>
    <lineage>
        <taxon>Bacteria</taxon>
        <taxon>Pseudomonadati</taxon>
        <taxon>Balneolota</taxon>
        <taxon>Balneolia</taxon>
        <taxon>Balneolales</taxon>
        <taxon>Balneolaceae</taxon>
        <taxon>Gracilimonas</taxon>
    </lineage>
</organism>
<evidence type="ECO:0000313" key="2">
    <source>
        <dbReference type="Proteomes" id="UP000317557"/>
    </source>
</evidence>
<dbReference type="OrthoDB" id="1524927at2"/>
<protein>
    <submittedName>
        <fullName evidence="1">Uncharacterized protein</fullName>
    </submittedName>
</protein>